<gene>
    <name evidence="3" type="ORF">FH607_009040</name>
</gene>
<dbReference type="CDD" id="cd00093">
    <property type="entry name" value="HTH_XRE"/>
    <property type="match status" value="1"/>
</dbReference>
<dbReference type="GO" id="GO:0003677">
    <property type="term" value="F:DNA binding"/>
    <property type="evidence" value="ECO:0007669"/>
    <property type="project" value="InterPro"/>
</dbReference>
<evidence type="ECO:0000256" key="1">
    <source>
        <dbReference type="SAM" id="MobiDB-lite"/>
    </source>
</evidence>
<dbReference type="Pfam" id="PF13560">
    <property type="entry name" value="HTH_31"/>
    <property type="match status" value="1"/>
</dbReference>
<dbReference type="InterPro" id="IPR001387">
    <property type="entry name" value="Cro/C1-type_HTH"/>
</dbReference>
<evidence type="ECO:0000313" key="4">
    <source>
        <dbReference type="Proteomes" id="UP000314251"/>
    </source>
</evidence>
<dbReference type="RefSeq" id="WP_139667261.1">
    <property type="nucleotide sequence ID" value="NZ_VDLY02000005.1"/>
</dbReference>
<dbReference type="EMBL" id="VDLY02000005">
    <property type="protein sequence ID" value="KAB8167039.1"/>
    <property type="molecule type" value="Genomic_DNA"/>
</dbReference>
<feature type="domain" description="HTH cro/C1-type" evidence="2">
    <location>
        <begin position="38"/>
        <end position="80"/>
    </location>
</feature>
<dbReference type="AlphaFoldDB" id="A0A5N6AGV1"/>
<dbReference type="PROSITE" id="PS50943">
    <property type="entry name" value="HTH_CROC1"/>
    <property type="match status" value="1"/>
</dbReference>
<reference evidence="3" key="1">
    <citation type="submission" date="2019-10" db="EMBL/GenBank/DDBJ databases">
        <title>Nonomuraea sp. nov., isolated from Phyllanthus amarus.</title>
        <authorList>
            <person name="Klykleung N."/>
            <person name="Tanasupawat S."/>
        </authorList>
    </citation>
    <scope>NUCLEOTIDE SEQUENCE [LARGE SCALE GENOMIC DNA]</scope>
    <source>
        <strain evidence="3">3MP-10</strain>
    </source>
</reference>
<organism evidence="3 4">
    <name type="scientific">Streptomyces mimosae</name>
    <dbReference type="NCBI Taxonomy" id="2586635"/>
    <lineage>
        <taxon>Bacteria</taxon>
        <taxon>Bacillati</taxon>
        <taxon>Actinomycetota</taxon>
        <taxon>Actinomycetes</taxon>
        <taxon>Kitasatosporales</taxon>
        <taxon>Streptomycetaceae</taxon>
        <taxon>Streptomyces</taxon>
    </lineage>
</organism>
<dbReference type="SMART" id="SM00530">
    <property type="entry name" value="HTH_XRE"/>
    <property type="match status" value="1"/>
</dbReference>
<protein>
    <submittedName>
        <fullName evidence="3">Helix-turn-helix domain-containing protein</fullName>
    </submittedName>
</protein>
<sequence>MTRERNTPTRAELFGRYVAEAARAAGYDIDSPRGGGKKKLAEDAGMSHASVSRMLAGQTIPDPRFFEPLAEALHLQLTDVLVRSGLISDDGLGPSSPPRPTRPLTPREAAAALGITDPKNIDAFETMAEFILQTDRKPNQATQRGVA</sequence>
<dbReference type="OrthoDB" id="3873593at2"/>
<comment type="caution">
    <text evidence="3">The sequence shown here is derived from an EMBL/GenBank/DDBJ whole genome shotgun (WGS) entry which is preliminary data.</text>
</comment>
<dbReference type="SUPFAM" id="SSF47413">
    <property type="entry name" value="lambda repressor-like DNA-binding domains"/>
    <property type="match status" value="1"/>
</dbReference>
<proteinExistence type="predicted"/>
<evidence type="ECO:0000313" key="3">
    <source>
        <dbReference type="EMBL" id="KAB8167039.1"/>
    </source>
</evidence>
<keyword evidence="4" id="KW-1185">Reference proteome</keyword>
<evidence type="ECO:0000259" key="2">
    <source>
        <dbReference type="PROSITE" id="PS50943"/>
    </source>
</evidence>
<feature type="region of interest" description="Disordered" evidence="1">
    <location>
        <begin position="86"/>
        <end position="106"/>
    </location>
</feature>
<dbReference type="Gene3D" id="1.10.260.40">
    <property type="entry name" value="lambda repressor-like DNA-binding domains"/>
    <property type="match status" value="1"/>
</dbReference>
<accession>A0A5N6AGV1</accession>
<dbReference type="Proteomes" id="UP000314251">
    <property type="component" value="Unassembled WGS sequence"/>
</dbReference>
<dbReference type="InterPro" id="IPR010982">
    <property type="entry name" value="Lambda_DNA-bd_dom_sf"/>
</dbReference>
<name>A0A5N6AGV1_9ACTN</name>